<reference evidence="1" key="1">
    <citation type="submission" date="2018-05" db="EMBL/GenBank/DDBJ databases">
        <title>Draft genome of Mucuna pruriens seed.</title>
        <authorList>
            <person name="Nnadi N.E."/>
            <person name="Vos R."/>
            <person name="Hasami M.H."/>
            <person name="Devisetty U.K."/>
            <person name="Aguiy J.C."/>
        </authorList>
    </citation>
    <scope>NUCLEOTIDE SEQUENCE [LARGE SCALE GENOMIC DNA]</scope>
    <source>
        <strain evidence="1">JCA_2017</strain>
    </source>
</reference>
<name>A0A371F5C0_MUCPR</name>
<evidence type="ECO:0000313" key="1">
    <source>
        <dbReference type="EMBL" id="RDX73471.1"/>
    </source>
</evidence>
<comment type="caution">
    <text evidence="1">The sequence shown here is derived from an EMBL/GenBank/DDBJ whole genome shotgun (WGS) entry which is preliminary data.</text>
</comment>
<dbReference type="AlphaFoldDB" id="A0A371F5C0"/>
<gene>
    <name evidence="1" type="ORF">CR513_46926</name>
</gene>
<accession>A0A371F5C0</accession>
<feature type="non-terminal residue" evidence="1">
    <location>
        <position position="1"/>
    </location>
</feature>
<sequence>MCHNLSRVGVNGWGVVCQALAFETSHPKHAILQAIRSARTTFCRDSQRKGRNGHHHIECKVVALIERSPMEGTVKMDIGPRRETRGTLPIKVKVLEFQTLRRGIHAEPLKMVWKSIGSDGYGSLAGSIVCYGPVLRSTHEKLPVPRLPVNPDSGRV</sequence>
<keyword evidence="2" id="KW-1185">Reference proteome</keyword>
<dbReference type="Proteomes" id="UP000257109">
    <property type="component" value="Unassembled WGS sequence"/>
</dbReference>
<dbReference type="EMBL" id="QJKJ01010517">
    <property type="protein sequence ID" value="RDX73471.1"/>
    <property type="molecule type" value="Genomic_DNA"/>
</dbReference>
<proteinExistence type="predicted"/>
<evidence type="ECO:0000313" key="2">
    <source>
        <dbReference type="Proteomes" id="UP000257109"/>
    </source>
</evidence>
<protein>
    <submittedName>
        <fullName evidence="1">Uncharacterized protein</fullName>
    </submittedName>
</protein>
<organism evidence="1 2">
    <name type="scientific">Mucuna pruriens</name>
    <name type="common">Velvet bean</name>
    <name type="synonym">Dolichos pruriens</name>
    <dbReference type="NCBI Taxonomy" id="157652"/>
    <lineage>
        <taxon>Eukaryota</taxon>
        <taxon>Viridiplantae</taxon>
        <taxon>Streptophyta</taxon>
        <taxon>Embryophyta</taxon>
        <taxon>Tracheophyta</taxon>
        <taxon>Spermatophyta</taxon>
        <taxon>Magnoliopsida</taxon>
        <taxon>eudicotyledons</taxon>
        <taxon>Gunneridae</taxon>
        <taxon>Pentapetalae</taxon>
        <taxon>rosids</taxon>
        <taxon>fabids</taxon>
        <taxon>Fabales</taxon>
        <taxon>Fabaceae</taxon>
        <taxon>Papilionoideae</taxon>
        <taxon>50 kb inversion clade</taxon>
        <taxon>NPAAA clade</taxon>
        <taxon>indigoferoid/millettioid clade</taxon>
        <taxon>Phaseoleae</taxon>
        <taxon>Mucuna</taxon>
    </lineage>
</organism>